<evidence type="ECO:0000256" key="5">
    <source>
        <dbReference type="ARBA" id="ARBA00022833"/>
    </source>
</evidence>
<dbReference type="GO" id="GO:0046872">
    <property type="term" value="F:metal ion binding"/>
    <property type="evidence" value="ECO:0007669"/>
    <property type="project" value="UniProtKB-KW"/>
</dbReference>
<dbReference type="Pfam" id="PF00753">
    <property type="entry name" value="Lactamase_B"/>
    <property type="match status" value="1"/>
</dbReference>
<keyword evidence="8" id="KW-1185">Reference proteome</keyword>
<keyword evidence="5" id="KW-0862">Zinc</keyword>
<dbReference type="PANTHER" id="PTHR42978:SF7">
    <property type="entry name" value="METALLO-HYDROLASE RV2300C-RELATED"/>
    <property type="match status" value="1"/>
</dbReference>
<organism evidence="7 8">
    <name type="scientific">Roseovarius pacificus</name>
    <dbReference type="NCBI Taxonomy" id="337701"/>
    <lineage>
        <taxon>Bacteria</taxon>
        <taxon>Pseudomonadati</taxon>
        <taxon>Pseudomonadota</taxon>
        <taxon>Alphaproteobacteria</taxon>
        <taxon>Rhodobacterales</taxon>
        <taxon>Roseobacteraceae</taxon>
        <taxon>Roseovarius</taxon>
    </lineage>
</organism>
<dbReference type="CDD" id="cd07729">
    <property type="entry name" value="AHL_lactonase_MBL-fold"/>
    <property type="match status" value="1"/>
</dbReference>
<dbReference type="InterPro" id="IPR051013">
    <property type="entry name" value="MBL_superfamily_lactonases"/>
</dbReference>
<dbReference type="SUPFAM" id="SSF56281">
    <property type="entry name" value="Metallo-hydrolase/oxidoreductase"/>
    <property type="match status" value="1"/>
</dbReference>
<dbReference type="InterPro" id="IPR001279">
    <property type="entry name" value="Metallo-B-lactamas"/>
</dbReference>
<accession>A0A1M7H0M8</accession>
<dbReference type="SMART" id="SM00849">
    <property type="entry name" value="Lactamase_B"/>
    <property type="match status" value="1"/>
</dbReference>
<dbReference type="STRING" id="337701.SAMN05444398_111144"/>
<evidence type="ECO:0000256" key="1">
    <source>
        <dbReference type="ARBA" id="ARBA00001947"/>
    </source>
</evidence>
<dbReference type="EMBL" id="FRBR01000011">
    <property type="protein sequence ID" value="SHM21699.1"/>
    <property type="molecule type" value="Genomic_DNA"/>
</dbReference>
<dbReference type="OrthoDB" id="9773738at2"/>
<evidence type="ECO:0000256" key="2">
    <source>
        <dbReference type="ARBA" id="ARBA00007749"/>
    </source>
</evidence>
<feature type="domain" description="Metallo-beta-lactamase" evidence="6">
    <location>
        <begin position="35"/>
        <end position="235"/>
    </location>
</feature>
<dbReference type="PANTHER" id="PTHR42978">
    <property type="entry name" value="QUORUM-QUENCHING LACTONASE YTNP-RELATED-RELATED"/>
    <property type="match status" value="1"/>
</dbReference>
<sequence length="261" mass="29333">MSEYEIHAIKYASMDRKRSDNFIGHDPHDGPMPLDFFVWVVKGEAGTFVIDTGFDEATATMRNRKVWRPVADGLKAAGVDPNAVSDVVITHMHYDHCGNHELFPQAKYHLQEREMAYATGPCMCHHALNHTFELSDVQTMVKRVFEGRVCFHDGVREIAPGITVHWVGGHSRGLQVVRVRTRRGWVVLASDASHYYENFETASPFPVVADVAEMLNGYDTMFELASSRSHIVPGHDPLVLQRYPNSGFGEGIVRLDADPLE</sequence>
<name>A0A1M7H0M8_9RHOB</name>
<dbReference type="GO" id="GO:0016787">
    <property type="term" value="F:hydrolase activity"/>
    <property type="evidence" value="ECO:0007669"/>
    <property type="project" value="UniProtKB-KW"/>
</dbReference>
<comment type="similarity">
    <text evidence="2">Belongs to the metallo-beta-lactamase superfamily.</text>
</comment>
<dbReference type="RefSeq" id="WP_073036064.1">
    <property type="nucleotide sequence ID" value="NZ_BMLR01000012.1"/>
</dbReference>
<evidence type="ECO:0000256" key="3">
    <source>
        <dbReference type="ARBA" id="ARBA00022723"/>
    </source>
</evidence>
<comment type="cofactor">
    <cofactor evidence="1">
        <name>Zn(2+)</name>
        <dbReference type="ChEBI" id="CHEBI:29105"/>
    </cofactor>
</comment>
<dbReference type="Gene3D" id="3.60.15.10">
    <property type="entry name" value="Ribonuclease Z/Hydroxyacylglutathione hydrolase-like"/>
    <property type="match status" value="1"/>
</dbReference>
<dbReference type="Proteomes" id="UP000183974">
    <property type="component" value="Unassembled WGS sequence"/>
</dbReference>
<reference evidence="7 8" key="1">
    <citation type="submission" date="2016-11" db="EMBL/GenBank/DDBJ databases">
        <authorList>
            <person name="Jaros S."/>
            <person name="Januszkiewicz K."/>
            <person name="Wedrychowicz H."/>
        </authorList>
    </citation>
    <scope>NUCLEOTIDE SEQUENCE [LARGE SCALE GENOMIC DNA]</scope>
    <source>
        <strain evidence="7 8">DSM 29589</strain>
    </source>
</reference>
<gene>
    <name evidence="7" type="ORF">SAMN05444398_111144</name>
</gene>
<evidence type="ECO:0000256" key="4">
    <source>
        <dbReference type="ARBA" id="ARBA00022801"/>
    </source>
</evidence>
<keyword evidence="3" id="KW-0479">Metal-binding</keyword>
<evidence type="ECO:0000313" key="7">
    <source>
        <dbReference type="EMBL" id="SHM21699.1"/>
    </source>
</evidence>
<evidence type="ECO:0000313" key="8">
    <source>
        <dbReference type="Proteomes" id="UP000183974"/>
    </source>
</evidence>
<proteinExistence type="inferred from homology"/>
<dbReference type="AlphaFoldDB" id="A0A1M7H0M8"/>
<evidence type="ECO:0000259" key="6">
    <source>
        <dbReference type="SMART" id="SM00849"/>
    </source>
</evidence>
<protein>
    <submittedName>
        <fullName evidence="7">Glyoxylase, beta-lactamase superfamily II</fullName>
    </submittedName>
</protein>
<dbReference type="InterPro" id="IPR036866">
    <property type="entry name" value="RibonucZ/Hydroxyglut_hydro"/>
</dbReference>
<keyword evidence="4" id="KW-0378">Hydrolase</keyword>